<evidence type="ECO:0000256" key="2">
    <source>
        <dbReference type="ARBA" id="ARBA00022473"/>
    </source>
</evidence>
<dbReference type="InterPro" id="IPR011598">
    <property type="entry name" value="bHLH_dom"/>
</dbReference>
<evidence type="ECO:0000256" key="3">
    <source>
        <dbReference type="ARBA" id="ARBA00022491"/>
    </source>
</evidence>
<keyword evidence="6" id="KW-0804">Transcription</keyword>
<comment type="subcellular location">
    <subcellularLocation>
        <location evidence="1">Nucleus</location>
    </subcellularLocation>
</comment>
<evidence type="ECO:0000256" key="12">
    <source>
        <dbReference type="SAM" id="MobiDB-lite"/>
    </source>
</evidence>
<dbReference type="SUPFAM" id="SSF158457">
    <property type="entry name" value="Orange domain-like"/>
    <property type="match status" value="1"/>
</dbReference>
<dbReference type="GO" id="GO:0046983">
    <property type="term" value="F:protein dimerization activity"/>
    <property type="evidence" value="ECO:0007669"/>
    <property type="project" value="InterPro"/>
</dbReference>
<evidence type="ECO:0000256" key="8">
    <source>
        <dbReference type="ARBA" id="ARBA00055708"/>
    </source>
</evidence>
<accession>A0A8C9F8Y1</accession>
<dbReference type="FunFam" id="4.10.280.10:FF:000081">
    <property type="entry name" value="transcription cofactor HES-6 isoform X1"/>
    <property type="match status" value="1"/>
</dbReference>
<evidence type="ECO:0000256" key="6">
    <source>
        <dbReference type="ARBA" id="ARBA00023163"/>
    </source>
</evidence>
<evidence type="ECO:0000256" key="1">
    <source>
        <dbReference type="ARBA" id="ARBA00004123"/>
    </source>
</evidence>
<organism evidence="15 16">
    <name type="scientific">Pavo cristatus</name>
    <name type="common">Indian peafowl</name>
    <name type="synonym">Blue peafowl</name>
    <dbReference type="NCBI Taxonomy" id="9049"/>
    <lineage>
        <taxon>Eukaryota</taxon>
        <taxon>Metazoa</taxon>
        <taxon>Chordata</taxon>
        <taxon>Craniata</taxon>
        <taxon>Vertebrata</taxon>
        <taxon>Euteleostomi</taxon>
        <taxon>Archelosauria</taxon>
        <taxon>Archosauria</taxon>
        <taxon>Dinosauria</taxon>
        <taxon>Saurischia</taxon>
        <taxon>Theropoda</taxon>
        <taxon>Coelurosauria</taxon>
        <taxon>Aves</taxon>
        <taxon>Neognathae</taxon>
        <taxon>Galloanserae</taxon>
        <taxon>Galliformes</taxon>
        <taxon>Phasianidae</taxon>
        <taxon>Phasianinae</taxon>
        <taxon>Pavo</taxon>
    </lineage>
</organism>
<feature type="compositionally biased region" description="Basic residues" evidence="12">
    <location>
        <begin position="1"/>
        <end position="12"/>
    </location>
</feature>
<evidence type="ECO:0000256" key="7">
    <source>
        <dbReference type="ARBA" id="ARBA00023242"/>
    </source>
</evidence>
<protein>
    <recommendedName>
        <fullName evidence="10">Transcription cofactor HES-6</fullName>
    </recommendedName>
    <alternativeName>
        <fullName evidence="11">Hairy and enhancer of split 6</fullName>
    </alternativeName>
</protein>
<evidence type="ECO:0000256" key="10">
    <source>
        <dbReference type="ARBA" id="ARBA00073426"/>
    </source>
</evidence>
<name>A0A8C9F8Y1_PAVCR</name>
<keyword evidence="4" id="KW-0221">Differentiation</keyword>
<proteinExistence type="predicted"/>
<dbReference type="InterPro" id="IPR003650">
    <property type="entry name" value="Orange_dom"/>
</dbReference>
<feature type="domain" description="BHLH" evidence="13">
    <location>
        <begin position="25"/>
        <end position="75"/>
    </location>
</feature>
<feature type="compositionally biased region" description="Acidic residues" evidence="12">
    <location>
        <begin position="177"/>
        <end position="186"/>
    </location>
</feature>
<dbReference type="Pfam" id="PF07527">
    <property type="entry name" value="Hairy_orange"/>
    <property type="match status" value="1"/>
</dbReference>
<dbReference type="GO" id="GO:0005634">
    <property type="term" value="C:nucleus"/>
    <property type="evidence" value="ECO:0007669"/>
    <property type="project" value="UniProtKB-SubCell"/>
</dbReference>
<reference evidence="15" key="2">
    <citation type="submission" date="2025-09" db="UniProtKB">
        <authorList>
            <consortium name="Ensembl"/>
        </authorList>
    </citation>
    <scope>IDENTIFICATION</scope>
</reference>
<dbReference type="SUPFAM" id="SSF47459">
    <property type="entry name" value="HLH, helix-loop-helix DNA-binding domain"/>
    <property type="match status" value="1"/>
</dbReference>
<dbReference type="Pfam" id="PF00010">
    <property type="entry name" value="HLH"/>
    <property type="match status" value="1"/>
</dbReference>
<evidence type="ECO:0000256" key="11">
    <source>
        <dbReference type="ARBA" id="ARBA00081410"/>
    </source>
</evidence>
<sequence length="217" mass="23421">MAPSFRHGKGRAPRGGSGSAEPRADRRARKPLVEKKRRARINESLRELRQLLAGGEAKLENAEVLELTVRRVQAVLERRALEGGRLHREASERFTAGYIQCMHEVHTFVSGCPGIDATTAAELLNHLLESMPLNEGGLRDLMADVLAEPWPGGEATLPLAEAALGLVLPSPSSGEETCSDSDEAEAEPGQTPAHGLEAAQTRSVPSPGSPKSMWRPW</sequence>
<evidence type="ECO:0000256" key="9">
    <source>
        <dbReference type="ARBA" id="ARBA00064255"/>
    </source>
</evidence>
<dbReference type="GO" id="GO:1990837">
    <property type="term" value="F:sequence-specific double-stranded DNA binding"/>
    <property type="evidence" value="ECO:0007669"/>
    <property type="project" value="UniProtKB-ARBA"/>
</dbReference>
<dbReference type="SMART" id="SM00353">
    <property type="entry name" value="HLH"/>
    <property type="match status" value="1"/>
</dbReference>
<evidence type="ECO:0000259" key="13">
    <source>
        <dbReference type="PROSITE" id="PS50888"/>
    </source>
</evidence>
<keyword evidence="16" id="KW-1185">Reference proteome</keyword>
<keyword evidence="5" id="KW-0805">Transcription regulation</keyword>
<evidence type="ECO:0000256" key="4">
    <source>
        <dbReference type="ARBA" id="ARBA00022782"/>
    </source>
</evidence>
<dbReference type="PANTHER" id="PTHR10985">
    <property type="entry name" value="BASIC HELIX-LOOP-HELIX TRANSCRIPTION FACTOR, HES-RELATED"/>
    <property type="match status" value="1"/>
</dbReference>
<dbReference type="InterPro" id="IPR036638">
    <property type="entry name" value="HLH_DNA-bd_sf"/>
</dbReference>
<dbReference type="GO" id="GO:0030154">
    <property type="term" value="P:cell differentiation"/>
    <property type="evidence" value="ECO:0007669"/>
    <property type="project" value="UniProtKB-KW"/>
</dbReference>
<evidence type="ECO:0000259" key="14">
    <source>
        <dbReference type="PROSITE" id="PS51054"/>
    </source>
</evidence>
<keyword evidence="3" id="KW-0678">Repressor</keyword>
<feature type="domain" description="Orange" evidence="14">
    <location>
        <begin position="94"/>
        <end position="127"/>
    </location>
</feature>
<dbReference type="Ensembl" id="ENSPSTT00000010802.1">
    <property type="protein sequence ID" value="ENSPSTP00000010287.1"/>
    <property type="gene ID" value="ENSPSTG00000007252.1"/>
</dbReference>
<feature type="region of interest" description="Disordered" evidence="12">
    <location>
        <begin position="1"/>
        <end position="36"/>
    </location>
</feature>
<dbReference type="AlphaFoldDB" id="A0A8C9F8Y1"/>
<evidence type="ECO:0000256" key="5">
    <source>
        <dbReference type="ARBA" id="ARBA00023015"/>
    </source>
</evidence>
<comment type="function">
    <text evidence="8">Does not bind DNA itself but suppresses both HES1-mediated N box-dependent transcriptional repression and binding of HES1 to E box sequences. Also suppresses HES1-mediated inhibition of the heterodimer formed by ASCL1/MASH1 and TCF3/E47, allowing ASCL1 and TCF3 to up-regulate transcription in its presence. Promotes cell differentiation.</text>
</comment>
<comment type="subunit">
    <text evidence="9">Transcription repression requires formation of a complex with a corepressor protein of the Groucho/TLE family. Interacts with HES1.</text>
</comment>
<dbReference type="PROSITE" id="PS51054">
    <property type="entry name" value="ORANGE"/>
    <property type="match status" value="1"/>
</dbReference>
<dbReference type="PROSITE" id="PS50888">
    <property type="entry name" value="BHLH"/>
    <property type="match status" value="1"/>
</dbReference>
<evidence type="ECO:0000313" key="16">
    <source>
        <dbReference type="Proteomes" id="UP000694428"/>
    </source>
</evidence>
<keyword evidence="2" id="KW-0217">Developmental protein</keyword>
<feature type="compositionally biased region" description="Basic residues" evidence="12">
    <location>
        <begin position="26"/>
        <end position="36"/>
    </location>
</feature>
<keyword evidence="7" id="KW-0539">Nucleus</keyword>
<evidence type="ECO:0000313" key="15">
    <source>
        <dbReference type="Ensembl" id="ENSPSTP00000010287.1"/>
    </source>
</evidence>
<dbReference type="InterPro" id="IPR050370">
    <property type="entry name" value="HES_HEY"/>
</dbReference>
<feature type="region of interest" description="Disordered" evidence="12">
    <location>
        <begin position="168"/>
        <end position="217"/>
    </location>
</feature>
<dbReference type="Gene3D" id="4.10.280.10">
    <property type="entry name" value="Helix-loop-helix DNA-binding domain"/>
    <property type="match status" value="1"/>
</dbReference>
<dbReference type="GO" id="GO:0006355">
    <property type="term" value="P:regulation of DNA-templated transcription"/>
    <property type="evidence" value="ECO:0007669"/>
    <property type="project" value="InterPro"/>
</dbReference>
<reference evidence="15" key="1">
    <citation type="submission" date="2025-08" db="UniProtKB">
        <authorList>
            <consortium name="Ensembl"/>
        </authorList>
    </citation>
    <scope>IDENTIFICATION</scope>
</reference>
<dbReference type="Proteomes" id="UP000694428">
    <property type="component" value="Unplaced"/>
</dbReference>